<dbReference type="AlphaFoldDB" id="A0A4P8IJK8"/>
<feature type="domain" description="DUF7167" evidence="1">
    <location>
        <begin position="1"/>
        <end position="59"/>
    </location>
</feature>
<dbReference type="Pfam" id="PF23768">
    <property type="entry name" value="DUF7167"/>
    <property type="match status" value="1"/>
</dbReference>
<name>A0A4P8IJK8_9FIRM</name>
<dbReference type="InterPro" id="IPR055591">
    <property type="entry name" value="DUF7167"/>
</dbReference>
<reference evidence="2 3" key="1">
    <citation type="submission" date="2019-05" db="EMBL/GenBank/DDBJ databases">
        <title>Complete genome sequencing of Anaerostipes rhamnosivorans.</title>
        <authorList>
            <person name="Bui T.P.N."/>
            <person name="de Vos W.M."/>
        </authorList>
    </citation>
    <scope>NUCLEOTIDE SEQUENCE [LARGE SCALE GENOMIC DNA]</scope>
    <source>
        <strain evidence="2 3">1y2</strain>
    </source>
</reference>
<dbReference type="Proteomes" id="UP000298653">
    <property type="component" value="Chromosome"/>
</dbReference>
<organism evidence="2 3">
    <name type="scientific">Anaerostipes rhamnosivorans</name>
    <dbReference type="NCBI Taxonomy" id="1229621"/>
    <lineage>
        <taxon>Bacteria</taxon>
        <taxon>Bacillati</taxon>
        <taxon>Bacillota</taxon>
        <taxon>Clostridia</taxon>
        <taxon>Lachnospirales</taxon>
        <taxon>Lachnospiraceae</taxon>
        <taxon>Anaerostipes</taxon>
    </lineage>
</organism>
<proteinExistence type="predicted"/>
<evidence type="ECO:0000313" key="3">
    <source>
        <dbReference type="Proteomes" id="UP000298653"/>
    </source>
</evidence>
<protein>
    <recommendedName>
        <fullName evidence="1">DUF7167 domain-containing protein</fullName>
    </recommendedName>
</protein>
<gene>
    <name evidence="2" type="ORF">AR1Y2_2700</name>
</gene>
<evidence type="ECO:0000313" key="2">
    <source>
        <dbReference type="EMBL" id="QCP36154.1"/>
    </source>
</evidence>
<accession>A0A4P8IJK8</accession>
<dbReference type="RefSeq" id="WP_137329425.1">
    <property type="nucleotide sequence ID" value="NZ_CP040058.1"/>
</dbReference>
<evidence type="ECO:0000259" key="1">
    <source>
        <dbReference type="Pfam" id="PF23768"/>
    </source>
</evidence>
<keyword evidence="3" id="KW-1185">Reference proteome</keyword>
<sequence length="59" mass="7031">MKLRMKCGIGYVGAEYVEEVEIQESELKGMDETEKDSYIYEKYLRPFGMEHLELSYEEI</sequence>
<dbReference type="EMBL" id="CP040058">
    <property type="protein sequence ID" value="QCP36154.1"/>
    <property type="molecule type" value="Genomic_DNA"/>
</dbReference>
<dbReference type="KEGG" id="arf:AR1Y2_2700"/>